<dbReference type="Proteomes" id="UP000234891">
    <property type="component" value="Unassembled WGS sequence"/>
</dbReference>
<keyword evidence="1" id="KW-0472">Membrane</keyword>
<dbReference type="EMBL" id="NIHT01000022">
    <property type="protein sequence ID" value="PLT72654.1"/>
    <property type="molecule type" value="Genomic_DNA"/>
</dbReference>
<sequence>MKSWIGEYGKIAAMAIILAVLFAFVWNRTDHGYLGALSKAEPKSFLKATDNSDFLVQLKPRPDPVLTVSVSKLKYQRRYDLLHGKEISARAVDADGRELPVSVIKLIAPDGSQLEKELNPEAFWTAQRGVYEITYQAEENYQGAYIRKVTKVCRVTVD</sequence>
<keyword evidence="1" id="KW-0812">Transmembrane</keyword>
<dbReference type="AlphaFoldDB" id="A0A2N5PBX6"/>
<evidence type="ECO:0000313" key="11">
    <source>
        <dbReference type="Proteomes" id="UP000235093"/>
    </source>
</evidence>
<dbReference type="Proteomes" id="UP000286137">
    <property type="component" value="Unassembled WGS sequence"/>
</dbReference>
<feature type="transmembrane region" description="Helical" evidence="1">
    <location>
        <begin position="7"/>
        <end position="26"/>
    </location>
</feature>
<reference evidence="9 10" key="1">
    <citation type="journal article" date="2017" name="Genome Med.">
        <title>A novel Ruminococcus gnavus clade enriched in inflammatory bowel disease patients.</title>
        <authorList>
            <person name="Hall A.B."/>
            <person name="Yassour M."/>
            <person name="Sauk J."/>
            <person name="Garner A."/>
            <person name="Jiang X."/>
            <person name="Arthur T."/>
            <person name="Lagoudas G.K."/>
            <person name="Vatanen T."/>
            <person name="Fornelos N."/>
            <person name="Wilson R."/>
            <person name="Bertha M."/>
            <person name="Cohen M."/>
            <person name="Garber J."/>
            <person name="Khalili H."/>
            <person name="Gevers D."/>
            <person name="Ananthakrishnan A.N."/>
            <person name="Kugathasan S."/>
            <person name="Lander E.S."/>
            <person name="Blainey P."/>
            <person name="Vlamakis H."/>
            <person name="Xavier R.J."/>
            <person name="Huttenhower C."/>
        </authorList>
    </citation>
    <scope>NUCLEOTIDE SEQUENCE [LARGE SCALE GENOMIC DNA]</scope>
    <source>
        <strain evidence="4 10">RJX1124</strain>
        <strain evidence="5 11">RJX1125</strain>
        <strain evidence="6 9">RJX1128</strain>
    </source>
</reference>
<dbReference type="EMBL" id="JAQMLR010000019">
    <property type="protein sequence ID" value="MDB8740059.1"/>
    <property type="molecule type" value="Genomic_DNA"/>
</dbReference>
<dbReference type="EMBL" id="JAAIRM010000012">
    <property type="protein sequence ID" value="NSI19368.1"/>
    <property type="molecule type" value="Genomic_DNA"/>
</dbReference>
<evidence type="ECO:0000313" key="12">
    <source>
        <dbReference type="Proteomes" id="UP000283981"/>
    </source>
</evidence>
<name>A0A2N5PBX6_MEDGN</name>
<evidence type="ECO:0000256" key="1">
    <source>
        <dbReference type="SAM" id="Phobius"/>
    </source>
</evidence>
<reference evidence="12 13" key="2">
    <citation type="submission" date="2018-08" db="EMBL/GenBank/DDBJ databases">
        <title>A genome reference for cultivated species of the human gut microbiota.</title>
        <authorList>
            <person name="Zou Y."/>
            <person name="Xue W."/>
            <person name="Luo G."/>
        </authorList>
    </citation>
    <scope>NUCLEOTIDE SEQUENCE [LARGE SCALE GENOMIC DNA]</scope>
    <source>
        <strain evidence="7 13">AF27-4BH</strain>
        <strain evidence="8 12">AM21-18</strain>
    </source>
</reference>
<organism evidence="5 11">
    <name type="scientific">Mediterraneibacter gnavus</name>
    <name type="common">Ruminococcus gnavus</name>
    <dbReference type="NCBI Taxonomy" id="33038"/>
    <lineage>
        <taxon>Bacteria</taxon>
        <taxon>Bacillati</taxon>
        <taxon>Bacillota</taxon>
        <taxon>Clostridia</taxon>
        <taxon>Lachnospirales</taxon>
        <taxon>Lachnospiraceae</taxon>
        <taxon>Mediterraneibacter</taxon>
    </lineage>
</organism>
<evidence type="ECO:0000313" key="9">
    <source>
        <dbReference type="Proteomes" id="UP000234840"/>
    </source>
</evidence>
<evidence type="ECO:0000313" key="8">
    <source>
        <dbReference type="EMBL" id="RHG81499.1"/>
    </source>
</evidence>
<reference evidence="3" key="3">
    <citation type="journal article" date="2020" name="Cell Host Microbe">
        <title>Functional and Genomic Variation between Human-Derived Isolates of Lachnospiraceae Reveals Inter- and Intra-Species Diversity.</title>
        <authorList>
            <person name="Sorbara M.T."/>
            <person name="Littmann E.R."/>
            <person name="Fontana E."/>
            <person name="Moody T.U."/>
            <person name="Kohout C.E."/>
            <person name="Gjonbalaj M."/>
            <person name="Eaton V."/>
            <person name="Seok R."/>
            <person name="Leiner I.M."/>
            <person name="Pamer E.G."/>
        </authorList>
    </citation>
    <scope>NUCLEOTIDE SEQUENCE</scope>
    <source>
        <strain evidence="3">MSK.22.53</strain>
    </source>
</reference>
<proteinExistence type="predicted"/>
<dbReference type="Proteomes" id="UP000283981">
    <property type="component" value="Unassembled WGS sequence"/>
</dbReference>
<evidence type="ECO:0000313" key="6">
    <source>
        <dbReference type="EMBL" id="PLT88268.1"/>
    </source>
</evidence>
<dbReference type="EMBL" id="NIHS01000039">
    <property type="protein sequence ID" value="PLT69900.1"/>
    <property type="molecule type" value="Genomic_DNA"/>
</dbReference>
<dbReference type="Proteomes" id="UP000235093">
    <property type="component" value="Unassembled WGS sequence"/>
</dbReference>
<accession>A0A2N5PBX6</accession>
<evidence type="ECO:0000313" key="2">
    <source>
        <dbReference type="EMBL" id="MDB8740059.1"/>
    </source>
</evidence>
<evidence type="ECO:0000313" key="3">
    <source>
        <dbReference type="EMBL" id="NSI19368.1"/>
    </source>
</evidence>
<dbReference type="EMBL" id="QRTJ01000036">
    <property type="protein sequence ID" value="RGQ63273.1"/>
    <property type="molecule type" value="Genomic_DNA"/>
</dbReference>
<keyword evidence="1" id="KW-1133">Transmembrane helix</keyword>
<evidence type="ECO:0000313" key="4">
    <source>
        <dbReference type="EMBL" id="PLT69900.1"/>
    </source>
</evidence>
<comment type="caution">
    <text evidence="5">The sequence shown here is derived from an EMBL/GenBank/DDBJ whole genome shotgun (WGS) entry which is preliminary data.</text>
</comment>
<reference evidence="3" key="4">
    <citation type="submission" date="2020-02" db="EMBL/GenBank/DDBJ databases">
        <authorList>
            <person name="Littmann E."/>
            <person name="Sorbara M."/>
        </authorList>
    </citation>
    <scope>NUCLEOTIDE SEQUENCE</scope>
    <source>
        <strain evidence="3">MSK.22.53</strain>
    </source>
</reference>
<evidence type="ECO:0000313" key="5">
    <source>
        <dbReference type="EMBL" id="PLT72654.1"/>
    </source>
</evidence>
<protein>
    <submittedName>
        <fullName evidence="5">Uncharacterized protein</fullName>
    </submittedName>
</protein>
<evidence type="ECO:0000313" key="7">
    <source>
        <dbReference type="EMBL" id="RGQ63273.1"/>
    </source>
</evidence>
<gene>
    <name evidence="6" type="ORF">CDL20_04910</name>
    <name evidence="5" type="ORF">CDL23_12885</name>
    <name evidence="4" type="ORF">CDL26_14900</name>
    <name evidence="8" type="ORF">DW243_13140</name>
    <name evidence="7" type="ORF">DWY88_14130</name>
    <name evidence="3" type="ORF">G4958_08420</name>
    <name evidence="2" type="ORF">PNU63_14980</name>
</gene>
<dbReference type="RefSeq" id="WP_101871446.1">
    <property type="nucleotide sequence ID" value="NZ_AP031446.1"/>
</dbReference>
<dbReference type="EMBL" id="NIHW01000008">
    <property type="protein sequence ID" value="PLT88268.1"/>
    <property type="molecule type" value="Genomic_DNA"/>
</dbReference>
<dbReference type="EMBL" id="QRIS01000024">
    <property type="protein sequence ID" value="RHG81499.1"/>
    <property type="molecule type" value="Genomic_DNA"/>
</dbReference>
<reference evidence="2" key="5">
    <citation type="submission" date="2023-01" db="EMBL/GenBank/DDBJ databases">
        <title>Human gut microbiome strain richness.</title>
        <authorList>
            <person name="Chen-Liaw A."/>
        </authorList>
    </citation>
    <scope>NUCLEOTIDE SEQUENCE</scope>
    <source>
        <strain evidence="2">1001217st1_A9_1001217B_191108</strain>
    </source>
</reference>
<dbReference type="Proteomes" id="UP001296643">
    <property type="component" value="Unassembled WGS sequence"/>
</dbReference>
<dbReference type="Proteomes" id="UP001211731">
    <property type="component" value="Unassembled WGS sequence"/>
</dbReference>
<evidence type="ECO:0000313" key="10">
    <source>
        <dbReference type="Proteomes" id="UP000234891"/>
    </source>
</evidence>
<evidence type="ECO:0000313" key="13">
    <source>
        <dbReference type="Proteomes" id="UP000286137"/>
    </source>
</evidence>
<dbReference type="Proteomes" id="UP000234840">
    <property type="component" value="Unassembled WGS sequence"/>
</dbReference>